<organism evidence="6 7">
    <name type="scientific">Paenibacillus tyrfis</name>
    <dbReference type="NCBI Taxonomy" id="1501230"/>
    <lineage>
        <taxon>Bacteria</taxon>
        <taxon>Bacillati</taxon>
        <taxon>Bacillota</taxon>
        <taxon>Bacilli</taxon>
        <taxon>Bacillales</taxon>
        <taxon>Paenibacillaceae</taxon>
        <taxon>Paenibacillus</taxon>
    </lineage>
</organism>
<reference evidence="6 7" key="1">
    <citation type="submission" date="2014-06" db="EMBL/GenBank/DDBJ databases">
        <title>Draft genome sequence of Paenibacillus sp. MSt1.</title>
        <authorList>
            <person name="Aw Y.K."/>
            <person name="Ong K.S."/>
            <person name="Gan H.M."/>
            <person name="Lee S.M."/>
        </authorList>
    </citation>
    <scope>NUCLEOTIDE SEQUENCE [LARGE SCALE GENOMIC DNA]</scope>
    <source>
        <strain evidence="6 7">MSt1</strain>
    </source>
</reference>
<dbReference type="SMART" id="SM00342">
    <property type="entry name" value="HTH_ARAC"/>
    <property type="match status" value="1"/>
</dbReference>
<evidence type="ECO:0000256" key="4">
    <source>
        <dbReference type="SAM" id="MobiDB-lite"/>
    </source>
</evidence>
<dbReference type="SUPFAM" id="SSF46689">
    <property type="entry name" value="Homeodomain-like"/>
    <property type="match status" value="2"/>
</dbReference>
<dbReference type="Pfam" id="PF02311">
    <property type="entry name" value="AraC_binding"/>
    <property type="match status" value="1"/>
</dbReference>
<feature type="domain" description="HTH araC/xylS-type" evidence="5">
    <location>
        <begin position="199"/>
        <end position="297"/>
    </location>
</feature>
<evidence type="ECO:0000259" key="5">
    <source>
        <dbReference type="PROSITE" id="PS01124"/>
    </source>
</evidence>
<evidence type="ECO:0000313" key="6">
    <source>
        <dbReference type="EMBL" id="KEQ27158.1"/>
    </source>
</evidence>
<dbReference type="InterPro" id="IPR018062">
    <property type="entry name" value="HTH_AraC-typ_CS"/>
</dbReference>
<dbReference type="OrthoDB" id="249627at2"/>
<dbReference type="SUPFAM" id="SSF51215">
    <property type="entry name" value="Regulatory protein AraC"/>
    <property type="match status" value="1"/>
</dbReference>
<dbReference type="InterPro" id="IPR009057">
    <property type="entry name" value="Homeodomain-like_sf"/>
</dbReference>
<dbReference type="PROSITE" id="PS00041">
    <property type="entry name" value="HTH_ARAC_FAMILY_1"/>
    <property type="match status" value="1"/>
</dbReference>
<protein>
    <submittedName>
        <fullName evidence="6">AraC family transcriptional regulator</fullName>
    </submittedName>
</protein>
<accession>A0A081P8Y5</accession>
<dbReference type="Pfam" id="PF12833">
    <property type="entry name" value="HTH_18"/>
    <property type="match status" value="1"/>
</dbReference>
<comment type="caution">
    <text evidence="6">The sequence shown here is derived from an EMBL/GenBank/DDBJ whole genome shotgun (WGS) entry which is preliminary data.</text>
</comment>
<dbReference type="PRINTS" id="PR00032">
    <property type="entry name" value="HTHARAC"/>
</dbReference>
<dbReference type="GO" id="GO:0003700">
    <property type="term" value="F:DNA-binding transcription factor activity"/>
    <property type="evidence" value="ECO:0007669"/>
    <property type="project" value="InterPro"/>
</dbReference>
<dbReference type="PANTHER" id="PTHR43280:SF2">
    <property type="entry name" value="HTH-TYPE TRANSCRIPTIONAL REGULATOR EXSA"/>
    <property type="match status" value="1"/>
</dbReference>
<dbReference type="Gene3D" id="2.60.120.10">
    <property type="entry name" value="Jelly Rolls"/>
    <property type="match status" value="1"/>
</dbReference>
<keyword evidence="1" id="KW-0805">Transcription regulation</keyword>
<evidence type="ECO:0000256" key="2">
    <source>
        <dbReference type="ARBA" id="ARBA00023125"/>
    </source>
</evidence>
<keyword evidence="2" id="KW-0238">DNA-binding</keyword>
<evidence type="ECO:0000256" key="1">
    <source>
        <dbReference type="ARBA" id="ARBA00023015"/>
    </source>
</evidence>
<keyword evidence="7" id="KW-1185">Reference proteome</keyword>
<dbReference type="InterPro" id="IPR014710">
    <property type="entry name" value="RmlC-like_jellyroll"/>
</dbReference>
<dbReference type="PROSITE" id="PS01124">
    <property type="entry name" value="HTH_ARAC_FAMILY_2"/>
    <property type="match status" value="1"/>
</dbReference>
<dbReference type="AlphaFoldDB" id="A0A081P8Y5"/>
<dbReference type="InterPro" id="IPR020449">
    <property type="entry name" value="Tscrpt_reg_AraC-type_HTH"/>
</dbReference>
<dbReference type="PANTHER" id="PTHR43280">
    <property type="entry name" value="ARAC-FAMILY TRANSCRIPTIONAL REGULATOR"/>
    <property type="match status" value="1"/>
</dbReference>
<sequence length="307" mass="35744">MEIRTKRETKDRMSYQRTRLKPTIVIDNIITMYYFEFAKNYVFPGEQHDFWELVYVDKGEVKVTAGTTQHRLRQGMVVFHEPDEFHSFYACEGTAPNIIVLTFDCRSEAMKRFARQIVYLEDTERNLLAEIVKEGKHAFEFPFRYPLKRRQDAPVGSEQLIQLYLQTFLIRLLRRMGHAETSKPLSFTAREKDNEALARRVIGYLEDHVEGNVSLGEISEALHVAKTRLKEQFKRQTGLSIMSYYNQLKIGRAKSLIREKTYNFSEIAAMLGFSGPHYFSKAFKKSAGMSPSEYARSVQARSQTDSE</sequence>
<gene>
    <name evidence="6" type="ORF">ET33_25095</name>
</gene>
<keyword evidence="3" id="KW-0804">Transcription</keyword>
<evidence type="ECO:0000256" key="3">
    <source>
        <dbReference type="ARBA" id="ARBA00023163"/>
    </source>
</evidence>
<evidence type="ECO:0000313" key="7">
    <source>
        <dbReference type="Proteomes" id="UP000028123"/>
    </source>
</evidence>
<dbReference type="Gene3D" id="1.10.10.60">
    <property type="entry name" value="Homeodomain-like"/>
    <property type="match status" value="2"/>
</dbReference>
<dbReference type="eggNOG" id="COG2207">
    <property type="taxonomic scope" value="Bacteria"/>
</dbReference>
<dbReference type="InterPro" id="IPR018060">
    <property type="entry name" value="HTH_AraC"/>
</dbReference>
<proteinExistence type="predicted"/>
<feature type="region of interest" description="Disordered" evidence="4">
    <location>
        <begin position="288"/>
        <end position="307"/>
    </location>
</feature>
<name>A0A081P8Y5_9BACL</name>
<dbReference type="InterPro" id="IPR003313">
    <property type="entry name" value="AraC-bd"/>
</dbReference>
<dbReference type="GO" id="GO:0043565">
    <property type="term" value="F:sequence-specific DNA binding"/>
    <property type="evidence" value="ECO:0007669"/>
    <property type="project" value="InterPro"/>
</dbReference>
<dbReference type="Proteomes" id="UP000028123">
    <property type="component" value="Unassembled WGS sequence"/>
</dbReference>
<dbReference type="InterPro" id="IPR037923">
    <property type="entry name" value="HTH-like"/>
</dbReference>
<dbReference type="EMBL" id="JNVM01000004">
    <property type="protein sequence ID" value="KEQ27158.1"/>
    <property type="molecule type" value="Genomic_DNA"/>
</dbReference>